<dbReference type="Gene3D" id="3.10.10.10">
    <property type="entry name" value="HIV Type 1 Reverse Transcriptase, subunit A, domain 1"/>
    <property type="match status" value="1"/>
</dbReference>
<dbReference type="InterPro" id="IPR056924">
    <property type="entry name" value="SH3_Tf2-1"/>
</dbReference>
<feature type="domain" description="Reverse transcriptase/retrotransposon-derived protein RNase H-like" evidence="2">
    <location>
        <begin position="251"/>
        <end position="300"/>
    </location>
</feature>
<dbReference type="Proteomes" id="UP001151760">
    <property type="component" value="Unassembled WGS sequence"/>
</dbReference>
<keyword evidence="5" id="KW-0548">Nucleotidyltransferase</keyword>
<dbReference type="PANTHER" id="PTHR24559:SF444">
    <property type="entry name" value="REVERSE TRANSCRIPTASE DOMAIN-CONTAINING PROTEIN"/>
    <property type="match status" value="1"/>
</dbReference>
<feature type="domain" description="Tf2-1-like SH3-like" evidence="4">
    <location>
        <begin position="447"/>
        <end position="478"/>
    </location>
</feature>
<dbReference type="Pfam" id="PF17921">
    <property type="entry name" value="Integrase_H2C2"/>
    <property type="match status" value="1"/>
</dbReference>
<dbReference type="SUPFAM" id="SSF56672">
    <property type="entry name" value="DNA/RNA polymerases"/>
    <property type="match status" value="1"/>
</dbReference>
<name>A0ABQ5DR01_9ASTR</name>
<gene>
    <name evidence="5" type="ORF">Tco_0941486</name>
</gene>
<evidence type="ECO:0000259" key="1">
    <source>
        <dbReference type="Pfam" id="PF00078"/>
    </source>
</evidence>
<evidence type="ECO:0000313" key="6">
    <source>
        <dbReference type="Proteomes" id="UP001151760"/>
    </source>
</evidence>
<dbReference type="InterPro" id="IPR041588">
    <property type="entry name" value="Integrase_H2C2"/>
</dbReference>
<dbReference type="InterPro" id="IPR000477">
    <property type="entry name" value="RT_dom"/>
</dbReference>
<reference evidence="5" key="1">
    <citation type="journal article" date="2022" name="Int. J. Mol. Sci.">
        <title>Draft Genome of Tanacetum Coccineum: Genomic Comparison of Closely Related Tanacetum-Family Plants.</title>
        <authorList>
            <person name="Yamashiro T."/>
            <person name="Shiraishi A."/>
            <person name="Nakayama K."/>
            <person name="Satake H."/>
        </authorList>
    </citation>
    <scope>NUCLEOTIDE SEQUENCE</scope>
</reference>
<dbReference type="Pfam" id="PF00078">
    <property type="entry name" value="RVT_1"/>
    <property type="match status" value="1"/>
</dbReference>
<proteinExistence type="predicted"/>
<dbReference type="Pfam" id="PF24626">
    <property type="entry name" value="SH3_Tf2-1"/>
    <property type="match status" value="1"/>
</dbReference>
<feature type="domain" description="Reverse transcriptase" evidence="1">
    <location>
        <begin position="154"/>
        <end position="215"/>
    </location>
</feature>
<dbReference type="InterPro" id="IPR043128">
    <property type="entry name" value="Rev_trsase/Diguanyl_cyclase"/>
</dbReference>
<dbReference type="InterPro" id="IPR053134">
    <property type="entry name" value="RNA-dir_DNA_polymerase"/>
</dbReference>
<dbReference type="InterPro" id="IPR043502">
    <property type="entry name" value="DNA/RNA_pol_sf"/>
</dbReference>
<reference evidence="5" key="2">
    <citation type="submission" date="2022-01" db="EMBL/GenBank/DDBJ databases">
        <authorList>
            <person name="Yamashiro T."/>
            <person name="Shiraishi A."/>
            <person name="Satake H."/>
            <person name="Nakayama K."/>
        </authorList>
    </citation>
    <scope>NUCLEOTIDE SEQUENCE</scope>
</reference>
<dbReference type="InterPro" id="IPR041577">
    <property type="entry name" value="RT_RNaseH_2"/>
</dbReference>
<evidence type="ECO:0000259" key="3">
    <source>
        <dbReference type="Pfam" id="PF17921"/>
    </source>
</evidence>
<evidence type="ECO:0000313" key="5">
    <source>
        <dbReference type="EMBL" id="GJT41621.1"/>
    </source>
</evidence>
<dbReference type="Pfam" id="PF08284">
    <property type="entry name" value="RVP_2"/>
    <property type="match status" value="1"/>
</dbReference>
<dbReference type="Gene3D" id="1.10.340.70">
    <property type="match status" value="1"/>
</dbReference>
<feature type="domain" description="Integrase zinc-binding" evidence="3">
    <location>
        <begin position="400"/>
        <end position="444"/>
    </location>
</feature>
<protein>
    <submittedName>
        <fullName evidence="5">Reverse transcriptase domain-containing protein</fullName>
    </submittedName>
</protein>
<keyword evidence="6" id="KW-1185">Reference proteome</keyword>
<dbReference type="PANTHER" id="PTHR24559">
    <property type="entry name" value="TRANSPOSON TY3-I GAG-POL POLYPROTEIN"/>
    <property type="match status" value="1"/>
</dbReference>
<dbReference type="CDD" id="cd01647">
    <property type="entry name" value="RT_LTR"/>
    <property type="match status" value="1"/>
</dbReference>
<evidence type="ECO:0000259" key="2">
    <source>
        <dbReference type="Pfam" id="PF17919"/>
    </source>
</evidence>
<dbReference type="Gene3D" id="3.30.70.270">
    <property type="match status" value="2"/>
</dbReference>
<evidence type="ECO:0000259" key="4">
    <source>
        <dbReference type="Pfam" id="PF24626"/>
    </source>
</evidence>
<keyword evidence="5" id="KW-0695">RNA-directed DNA polymerase</keyword>
<sequence>MLVGLGGFYVIIGMDWLTKYHAVIVCDEKVVYIPYGNEVLTIHGDGSDVRNFPEVFPEDLPGLPPTQEVEFHIDLVLGVAPVARAPYRLAPSEMQELFNQLQELAGKGFIRPSSSLWEIRSCLSRKKDGSFRMCIDFRELNKLTMKNRYPLSRIDDLFDQLHKFMIVFIDDILIYSKNKEEHEEHLKLILELPKKEELYAKFSKCEFWLLKVQFLRHVIDREGIHVDPAKIESIKHWASPKTPPEIRQFLENKETTFRTLKQKLCSAPILALPEGSKNFVVYCDASHKGLGAVLIVRPQDVETLFIRHKLLSDYDCEIRYHPGKANVVADALSRKERIKPLRVQALMMTIGLNLPSQILNAQARAMKEENLRGMNKEFETCADRTLYIEKRSWVPRFGGLKELIMNESHKSKYSIHPGSDKMYHDLKKLYWWPNMKAEIATFVSKFLAKVGTIAYRLELPKQLSRVHNTFHVSNLKNYLSDDTLAIPLDEIQIDDNFHFIEEPVEIMDCEVKRLKHSHIPIVKVWWNSRRGPKFTWEREDQFRKKYPHLFSNPVSAPDATA</sequence>
<dbReference type="EMBL" id="BQNB010015577">
    <property type="protein sequence ID" value="GJT41621.1"/>
    <property type="molecule type" value="Genomic_DNA"/>
</dbReference>
<accession>A0ABQ5DR01</accession>
<organism evidence="5 6">
    <name type="scientific">Tanacetum coccineum</name>
    <dbReference type="NCBI Taxonomy" id="301880"/>
    <lineage>
        <taxon>Eukaryota</taxon>
        <taxon>Viridiplantae</taxon>
        <taxon>Streptophyta</taxon>
        <taxon>Embryophyta</taxon>
        <taxon>Tracheophyta</taxon>
        <taxon>Spermatophyta</taxon>
        <taxon>Magnoliopsida</taxon>
        <taxon>eudicotyledons</taxon>
        <taxon>Gunneridae</taxon>
        <taxon>Pentapetalae</taxon>
        <taxon>asterids</taxon>
        <taxon>campanulids</taxon>
        <taxon>Asterales</taxon>
        <taxon>Asteraceae</taxon>
        <taxon>Asteroideae</taxon>
        <taxon>Anthemideae</taxon>
        <taxon>Anthemidinae</taxon>
        <taxon>Tanacetum</taxon>
    </lineage>
</organism>
<dbReference type="Pfam" id="PF17919">
    <property type="entry name" value="RT_RNaseH_2"/>
    <property type="match status" value="1"/>
</dbReference>
<dbReference type="GO" id="GO:0003964">
    <property type="term" value="F:RNA-directed DNA polymerase activity"/>
    <property type="evidence" value="ECO:0007669"/>
    <property type="project" value="UniProtKB-KW"/>
</dbReference>
<comment type="caution">
    <text evidence="5">The sequence shown here is derived from an EMBL/GenBank/DDBJ whole genome shotgun (WGS) entry which is preliminary data.</text>
</comment>
<keyword evidence="5" id="KW-0808">Transferase</keyword>